<evidence type="ECO:0000256" key="1">
    <source>
        <dbReference type="SAM" id="MobiDB-lite"/>
    </source>
</evidence>
<keyword evidence="3" id="KW-1185">Reference proteome</keyword>
<dbReference type="InterPro" id="IPR036706">
    <property type="entry name" value="VOMI_sf"/>
</dbReference>
<evidence type="ECO:0008006" key="4">
    <source>
        <dbReference type="Google" id="ProtNLM"/>
    </source>
</evidence>
<dbReference type="Pfam" id="PF03762">
    <property type="entry name" value="VOMI"/>
    <property type="match status" value="1"/>
</dbReference>
<organism evidence="2 3">
    <name type="scientific">Pleurodeles waltl</name>
    <name type="common">Iberian ribbed newt</name>
    <dbReference type="NCBI Taxonomy" id="8319"/>
    <lineage>
        <taxon>Eukaryota</taxon>
        <taxon>Metazoa</taxon>
        <taxon>Chordata</taxon>
        <taxon>Craniata</taxon>
        <taxon>Vertebrata</taxon>
        <taxon>Euteleostomi</taxon>
        <taxon>Amphibia</taxon>
        <taxon>Batrachia</taxon>
        <taxon>Caudata</taxon>
        <taxon>Salamandroidea</taxon>
        <taxon>Salamandridae</taxon>
        <taxon>Pleurodelinae</taxon>
        <taxon>Pleurodeles</taxon>
    </lineage>
</organism>
<dbReference type="PANTHER" id="PTHR18841">
    <property type="entry name" value="VITELLINE MEMBRANE OUTER LAYER PROTEIN I-RELATED"/>
    <property type="match status" value="1"/>
</dbReference>
<reference evidence="2" key="1">
    <citation type="journal article" date="2022" name="bioRxiv">
        <title>Sequencing and chromosome-scale assembly of the giantPleurodeles waltlgenome.</title>
        <authorList>
            <person name="Brown T."/>
            <person name="Elewa A."/>
            <person name="Iarovenko S."/>
            <person name="Subramanian E."/>
            <person name="Araus A.J."/>
            <person name="Petzold A."/>
            <person name="Susuki M."/>
            <person name="Suzuki K.-i.T."/>
            <person name="Hayashi T."/>
            <person name="Toyoda A."/>
            <person name="Oliveira C."/>
            <person name="Osipova E."/>
            <person name="Leigh N.D."/>
            <person name="Simon A."/>
            <person name="Yun M.H."/>
        </authorList>
    </citation>
    <scope>NUCLEOTIDE SEQUENCE</scope>
    <source>
        <strain evidence="2">20211129_DDA</strain>
        <tissue evidence="2">Liver</tissue>
    </source>
</reference>
<evidence type="ECO:0000313" key="2">
    <source>
        <dbReference type="EMBL" id="KAJ1102169.1"/>
    </source>
</evidence>
<sequence>MGGTAPKRYSSPVQGEVGKHVGAGDDTSLNGIRLYCTSQKGVAYTIESSVGEFGDWSPVTWCPAGNLKSFQLKVEEDQGALNDTAANNIKFRSTAGAIIEGPGGDFGQYGGWSSNCAIGGICGIETKVEPYGGAFMDDTSLNDVRLYCC</sequence>
<gene>
    <name evidence="2" type="ORF">NDU88_007223</name>
</gene>
<feature type="region of interest" description="Disordered" evidence="1">
    <location>
        <begin position="1"/>
        <end position="22"/>
    </location>
</feature>
<protein>
    <recommendedName>
        <fullName evidence="4">Vitelline membrane outer layer protein 1</fullName>
    </recommendedName>
</protein>
<comment type="caution">
    <text evidence="2">The sequence shown here is derived from an EMBL/GenBank/DDBJ whole genome shotgun (WGS) entry which is preliminary data.</text>
</comment>
<dbReference type="Proteomes" id="UP001066276">
    <property type="component" value="Chromosome 10"/>
</dbReference>
<dbReference type="PANTHER" id="PTHR18841:SF0">
    <property type="entry name" value="VITELLINE MEMBRANE OUTER LAYER 1 HOMOLOG A-RELATED"/>
    <property type="match status" value="1"/>
</dbReference>
<proteinExistence type="predicted"/>
<dbReference type="GO" id="GO:0005615">
    <property type="term" value="C:extracellular space"/>
    <property type="evidence" value="ECO:0007669"/>
    <property type="project" value="TreeGrafter"/>
</dbReference>
<dbReference type="AlphaFoldDB" id="A0AAV7MI49"/>
<dbReference type="Gene3D" id="2.100.10.20">
    <property type="entry name" value="Vitelline membrane outer layer protein I (VOMI)"/>
    <property type="match status" value="1"/>
</dbReference>
<evidence type="ECO:0000313" key="3">
    <source>
        <dbReference type="Proteomes" id="UP001066276"/>
    </source>
</evidence>
<dbReference type="EMBL" id="JANPWB010000014">
    <property type="protein sequence ID" value="KAJ1102169.1"/>
    <property type="molecule type" value="Genomic_DNA"/>
</dbReference>
<dbReference type="SUPFAM" id="SSF51092">
    <property type="entry name" value="Vitelline membrane outer protein-I (VMO-I)"/>
    <property type="match status" value="1"/>
</dbReference>
<name>A0AAV7MI49_PLEWA</name>
<dbReference type="InterPro" id="IPR005515">
    <property type="entry name" value="VOMI"/>
</dbReference>
<accession>A0AAV7MI49</accession>